<reference evidence="1" key="1">
    <citation type="journal article" date="2015" name="Nature">
        <title>Complex archaea that bridge the gap between prokaryotes and eukaryotes.</title>
        <authorList>
            <person name="Spang A."/>
            <person name="Saw J.H."/>
            <person name="Jorgensen S.L."/>
            <person name="Zaremba-Niedzwiedzka K."/>
            <person name="Martijn J."/>
            <person name="Lind A.E."/>
            <person name="van Eijk R."/>
            <person name="Schleper C."/>
            <person name="Guy L."/>
            <person name="Ettema T.J."/>
        </authorList>
    </citation>
    <scope>NUCLEOTIDE SEQUENCE</scope>
</reference>
<protein>
    <submittedName>
        <fullName evidence="1">Uncharacterized protein</fullName>
    </submittedName>
</protein>
<gene>
    <name evidence="1" type="ORF">LCGC14_0211830</name>
</gene>
<dbReference type="AlphaFoldDB" id="A0A0F9UFY3"/>
<evidence type="ECO:0000313" key="1">
    <source>
        <dbReference type="EMBL" id="KKN92125.1"/>
    </source>
</evidence>
<sequence length="33" mass="3691">MVNFVFSDEDQDLSDFGRVARDDFFNDGGNSSS</sequence>
<accession>A0A0F9UFY3</accession>
<organism evidence="1">
    <name type="scientific">marine sediment metagenome</name>
    <dbReference type="NCBI Taxonomy" id="412755"/>
    <lineage>
        <taxon>unclassified sequences</taxon>
        <taxon>metagenomes</taxon>
        <taxon>ecological metagenomes</taxon>
    </lineage>
</organism>
<proteinExistence type="predicted"/>
<name>A0A0F9UFY3_9ZZZZ</name>
<dbReference type="EMBL" id="LAZR01000097">
    <property type="protein sequence ID" value="KKN92125.1"/>
    <property type="molecule type" value="Genomic_DNA"/>
</dbReference>
<comment type="caution">
    <text evidence="1">The sequence shown here is derived from an EMBL/GenBank/DDBJ whole genome shotgun (WGS) entry which is preliminary data.</text>
</comment>